<evidence type="ECO:0000256" key="1">
    <source>
        <dbReference type="SAM" id="Phobius"/>
    </source>
</evidence>
<comment type="caution">
    <text evidence="2">The sequence shown here is derived from an EMBL/GenBank/DDBJ whole genome shotgun (WGS) entry which is preliminary data.</text>
</comment>
<dbReference type="PANTHER" id="PTHR35278:SF1">
    <property type="entry name" value="F8K7.16"/>
    <property type="match status" value="1"/>
</dbReference>
<proteinExistence type="predicted"/>
<dbReference type="Proteomes" id="UP000289738">
    <property type="component" value="Chromosome A07"/>
</dbReference>
<organism evidence="2 3">
    <name type="scientific">Arachis hypogaea</name>
    <name type="common">Peanut</name>
    <dbReference type="NCBI Taxonomy" id="3818"/>
    <lineage>
        <taxon>Eukaryota</taxon>
        <taxon>Viridiplantae</taxon>
        <taxon>Streptophyta</taxon>
        <taxon>Embryophyta</taxon>
        <taxon>Tracheophyta</taxon>
        <taxon>Spermatophyta</taxon>
        <taxon>Magnoliopsida</taxon>
        <taxon>eudicotyledons</taxon>
        <taxon>Gunneridae</taxon>
        <taxon>Pentapetalae</taxon>
        <taxon>rosids</taxon>
        <taxon>fabids</taxon>
        <taxon>Fabales</taxon>
        <taxon>Fabaceae</taxon>
        <taxon>Papilionoideae</taxon>
        <taxon>50 kb inversion clade</taxon>
        <taxon>dalbergioids sensu lato</taxon>
        <taxon>Dalbergieae</taxon>
        <taxon>Pterocarpus clade</taxon>
        <taxon>Arachis</taxon>
    </lineage>
</organism>
<dbReference type="AlphaFoldDB" id="A0A445CA95"/>
<gene>
    <name evidence="2" type="ORF">Ahy_A07g033714</name>
</gene>
<keyword evidence="3" id="KW-1185">Reference proteome</keyword>
<keyword evidence="1" id="KW-1133">Transmembrane helix</keyword>
<name>A0A445CA95_ARAHY</name>
<dbReference type="PANTHER" id="PTHR35278">
    <property type="entry name" value="TRANSMEMBRANE PROTEIN-RELATED"/>
    <property type="match status" value="1"/>
</dbReference>
<evidence type="ECO:0000313" key="2">
    <source>
        <dbReference type="EMBL" id="RYR47751.1"/>
    </source>
</evidence>
<keyword evidence="1" id="KW-0472">Membrane</keyword>
<feature type="transmembrane region" description="Helical" evidence="1">
    <location>
        <begin position="90"/>
        <end position="113"/>
    </location>
</feature>
<evidence type="ECO:0000313" key="3">
    <source>
        <dbReference type="Proteomes" id="UP000289738"/>
    </source>
</evidence>
<keyword evidence="1" id="KW-0812">Transmembrane</keyword>
<protein>
    <submittedName>
        <fullName evidence="2">Uncharacterized protein</fullName>
    </submittedName>
</protein>
<sequence>MGNVIESFAQGIGNGVGKLFSSPVEFLSGKSCSSVCGPTWDFLCYIENFCVANLLRLAMVFILLYAVLLFFYLLHKLGIFGCIGRGLCKIIWACCSSYCCIWEYACAFLCAKLHKIKRRRRRRLRNTIDNRFYFATEQDYSDESISNRFPSLSRRRRDYKSSHLRKSLRVRNGDHARVEISSYKSKKHHGNNVMEHCDHKGNVHDIKVTRTSKFARKGVNRRKRILTK</sequence>
<dbReference type="OrthoDB" id="1916120at2759"/>
<reference evidence="2 3" key="1">
    <citation type="submission" date="2019-01" db="EMBL/GenBank/DDBJ databases">
        <title>Sequencing of cultivated peanut Arachis hypogaea provides insights into genome evolution and oil improvement.</title>
        <authorList>
            <person name="Chen X."/>
        </authorList>
    </citation>
    <scope>NUCLEOTIDE SEQUENCE [LARGE SCALE GENOMIC DNA]</scope>
    <source>
        <strain evidence="3">cv. Fuhuasheng</strain>
        <tissue evidence="2">Leaves</tissue>
    </source>
</reference>
<dbReference type="EMBL" id="SDMP01000007">
    <property type="protein sequence ID" value="RYR47751.1"/>
    <property type="molecule type" value="Genomic_DNA"/>
</dbReference>
<dbReference type="STRING" id="3818.A0A445CA95"/>
<accession>A0A445CA95</accession>
<feature type="transmembrane region" description="Helical" evidence="1">
    <location>
        <begin position="54"/>
        <end position="74"/>
    </location>
</feature>